<keyword evidence="3" id="KW-0904">Protein phosphatase</keyword>
<dbReference type="Proteomes" id="UP000046155">
    <property type="component" value="Unassembled WGS sequence"/>
</dbReference>
<dbReference type="InterPro" id="IPR017867">
    <property type="entry name" value="Tyr_phospatase_low_mol_wt"/>
</dbReference>
<dbReference type="AlphaFoldDB" id="A0A0B7ML67"/>
<feature type="active site" description="Proton donor" evidence="4">
    <location>
        <position position="128"/>
    </location>
</feature>
<gene>
    <name evidence="6" type="ORF">SSCH_240019</name>
</gene>
<accession>A0A0B7ML67</accession>
<dbReference type="PRINTS" id="PR00719">
    <property type="entry name" value="LMWPTPASE"/>
</dbReference>
<feature type="active site" description="Nucleophile" evidence="4">
    <location>
        <position position="13"/>
    </location>
</feature>
<evidence type="ECO:0000256" key="1">
    <source>
        <dbReference type="ARBA" id="ARBA00011063"/>
    </source>
</evidence>
<dbReference type="PANTHER" id="PTHR11717:SF31">
    <property type="entry name" value="LOW MOLECULAR WEIGHT PROTEIN-TYROSINE-PHOSPHATASE ETP-RELATED"/>
    <property type="match status" value="1"/>
</dbReference>
<protein>
    <submittedName>
        <fullName evidence="6">Protein tyrosine phosphatase</fullName>
    </submittedName>
</protein>
<evidence type="ECO:0000313" key="6">
    <source>
        <dbReference type="EMBL" id="CEO88696.1"/>
    </source>
</evidence>
<proteinExistence type="inferred from homology"/>
<dbReference type="EMBL" id="CDRZ01000157">
    <property type="protein sequence ID" value="CEO88696.1"/>
    <property type="molecule type" value="Genomic_DNA"/>
</dbReference>
<dbReference type="Gene3D" id="3.40.50.2300">
    <property type="match status" value="1"/>
</dbReference>
<evidence type="ECO:0000256" key="3">
    <source>
        <dbReference type="ARBA" id="ARBA00022912"/>
    </source>
</evidence>
<evidence type="ECO:0000256" key="4">
    <source>
        <dbReference type="PIRSR" id="PIRSR617867-1"/>
    </source>
</evidence>
<dbReference type="GO" id="GO:0004725">
    <property type="term" value="F:protein tyrosine phosphatase activity"/>
    <property type="evidence" value="ECO:0007669"/>
    <property type="project" value="InterPro"/>
</dbReference>
<dbReference type="CDD" id="cd16344">
    <property type="entry name" value="LMWPAP"/>
    <property type="match status" value="1"/>
</dbReference>
<evidence type="ECO:0000259" key="5">
    <source>
        <dbReference type="SMART" id="SM00226"/>
    </source>
</evidence>
<dbReference type="InterPro" id="IPR036196">
    <property type="entry name" value="Ptyr_pPase_sf"/>
</dbReference>
<sequence length="157" mass="16708">MRLLFVCTGNTCRSLMAEALASKIIDRLNPAGKLEVASAGLAAFPGAPASIGACSVLSGEGVDVSEHKAKQLTEEMLHDADLVLTMTAAQKEHLADLFPETAEKIFVLKEFAQGPSPDIEEGSHDITDPFGQPESVYRQCAGELAQAIEQAIKRIAE</sequence>
<reference evidence="7" key="1">
    <citation type="submission" date="2015-01" db="EMBL/GenBank/DDBJ databases">
        <authorList>
            <person name="Manzoor Shahid"/>
            <person name="Zubair Saima"/>
        </authorList>
    </citation>
    <scope>NUCLEOTIDE SEQUENCE [LARGE SCALE GENOMIC DNA]</scope>
    <source>
        <strain evidence="7">Sp3</strain>
    </source>
</reference>
<dbReference type="InterPro" id="IPR023485">
    <property type="entry name" value="Ptyr_pPase"/>
</dbReference>
<feature type="domain" description="Phosphotyrosine protein phosphatase I" evidence="5">
    <location>
        <begin position="1"/>
        <end position="154"/>
    </location>
</feature>
<evidence type="ECO:0000256" key="2">
    <source>
        <dbReference type="ARBA" id="ARBA00022801"/>
    </source>
</evidence>
<organism evidence="6 7">
    <name type="scientific">Syntrophaceticus schinkii</name>
    <dbReference type="NCBI Taxonomy" id="499207"/>
    <lineage>
        <taxon>Bacteria</taxon>
        <taxon>Bacillati</taxon>
        <taxon>Bacillota</taxon>
        <taxon>Clostridia</taxon>
        <taxon>Thermoanaerobacterales</taxon>
        <taxon>Thermoanaerobacterales Family III. Incertae Sedis</taxon>
        <taxon>Syntrophaceticus</taxon>
    </lineage>
</organism>
<evidence type="ECO:0000313" key="7">
    <source>
        <dbReference type="Proteomes" id="UP000046155"/>
    </source>
</evidence>
<dbReference type="Pfam" id="PF01451">
    <property type="entry name" value="LMWPc"/>
    <property type="match status" value="1"/>
</dbReference>
<keyword evidence="2" id="KW-0378">Hydrolase</keyword>
<name>A0A0B7ML67_9FIRM</name>
<dbReference type="InterPro" id="IPR050438">
    <property type="entry name" value="LMW_PTPase"/>
</dbReference>
<dbReference type="RefSeq" id="WP_084710988.1">
    <property type="nucleotide sequence ID" value="NZ_CDRZ01000157.1"/>
</dbReference>
<dbReference type="PANTHER" id="PTHR11717">
    <property type="entry name" value="LOW MOLECULAR WEIGHT PROTEIN TYROSINE PHOSPHATASE"/>
    <property type="match status" value="1"/>
</dbReference>
<dbReference type="SMART" id="SM00226">
    <property type="entry name" value="LMWPc"/>
    <property type="match status" value="1"/>
</dbReference>
<dbReference type="SUPFAM" id="SSF52788">
    <property type="entry name" value="Phosphotyrosine protein phosphatases I"/>
    <property type="match status" value="1"/>
</dbReference>
<dbReference type="OrthoDB" id="9784339at2"/>
<keyword evidence="7" id="KW-1185">Reference proteome</keyword>
<comment type="similarity">
    <text evidence="1">Belongs to the low molecular weight phosphotyrosine protein phosphatase family.</text>
</comment>
<feature type="active site" description="Nucleophile" evidence="4">
    <location>
        <position position="7"/>
    </location>
</feature>